<protein>
    <submittedName>
        <fullName evidence="1">Uncharacterized protein</fullName>
    </submittedName>
</protein>
<keyword evidence="2" id="KW-1185">Reference proteome</keyword>
<name>A0ABD0LG69_9CAEN</name>
<accession>A0ABD0LG69</accession>
<evidence type="ECO:0000313" key="1">
    <source>
        <dbReference type="EMBL" id="KAK7498599.1"/>
    </source>
</evidence>
<proteinExistence type="predicted"/>
<comment type="caution">
    <text evidence="1">The sequence shown here is derived from an EMBL/GenBank/DDBJ whole genome shotgun (WGS) entry which is preliminary data.</text>
</comment>
<dbReference type="EMBL" id="JACVVK020000050">
    <property type="protein sequence ID" value="KAK7498599.1"/>
    <property type="molecule type" value="Genomic_DNA"/>
</dbReference>
<gene>
    <name evidence="1" type="ORF">BaRGS_00010259</name>
</gene>
<sequence>MEAPSSGLKAGGLPVAADAKTIAMCSRMRDLRFLSFSRRHADKPVTMLLLERPVGVGNCSMTSDIHFRENKPFVFFHGLT</sequence>
<dbReference type="AlphaFoldDB" id="A0ABD0LG69"/>
<dbReference type="Proteomes" id="UP001519460">
    <property type="component" value="Unassembled WGS sequence"/>
</dbReference>
<reference evidence="1 2" key="1">
    <citation type="journal article" date="2023" name="Sci. Data">
        <title>Genome assembly of the Korean intertidal mud-creeper Batillaria attramentaria.</title>
        <authorList>
            <person name="Patra A.K."/>
            <person name="Ho P.T."/>
            <person name="Jun S."/>
            <person name="Lee S.J."/>
            <person name="Kim Y."/>
            <person name="Won Y.J."/>
        </authorList>
    </citation>
    <scope>NUCLEOTIDE SEQUENCE [LARGE SCALE GENOMIC DNA]</scope>
    <source>
        <strain evidence="1">Wonlab-2016</strain>
    </source>
</reference>
<organism evidence="1 2">
    <name type="scientific">Batillaria attramentaria</name>
    <dbReference type="NCBI Taxonomy" id="370345"/>
    <lineage>
        <taxon>Eukaryota</taxon>
        <taxon>Metazoa</taxon>
        <taxon>Spiralia</taxon>
        <taxon>Lophotrochozoa</taxon>
        <taxon>Mollusca</taxon>
        <taxon>Gastropoda</taxon>
        <taxon>Caenogastropoda</taxon>
        <taxon>Sorbeoconcha</taxon>
        <taxon>Cerithioidea</taxon>
        <taxon>Batillariidae</taxon>
        <taxon>Batillaria</taxon>
    </lineage>
</organism>
<evidence type="ECO:0000313" key="2">
    <source>
        <dbReference type="Proteomes" id="UP001519460"/>
    </source>
</evidence>